<evidence type="ECO:0000256" key="5">
    <source>
        <dbReference type="ARBA" id="ARBA00022496"/>
    </source>
</evidence>
<evidence type="ECO:0000256" key="13">
    <source>
        <dbReference type="ARBA" id="ARBA00023237"/>
    </source>
</evidence>
<accession>A0A085V111</accession>
<organism evidence="18 19">
    <name type="scientific">Pseudomonas syringae</name>
    <dbReference type="NCBI Taxonomy" id="317"/>
    <lineage>
        <taxon>Bacteria</taxon>
        <taxon>Pseudomonadati</taxon>
        <taxon>Pseudomonadota</taxon>
        <taxon>Gammaproteobacteria</taxon>
        <taxon>Pseudomonadales</taxon>
        <taxon>Pseudomonadaceae</taxon>
        <taxon>Pseudomonas</taxon>
    </lineage>
</organism>
<gene>
    <name evidence="18" type="ORF">IV02_20990</name>
</gene>
<dbReference type="CDD" id="cd01347">
    <property type="entry name" value="ligand_gated_channel"/>
    <property type="match status" value="1"/>
</dbReference>
<dbReference type="PANTHER" id="PTHR32552:SF82">
    <property type="entry name" value="FCUA PROTEIN"/>
    <property type="match status" value="1"/>
</dbReference>
<keyword evidence="12 18" id="KW-0675">Receptor</keyword>
<keyword evidence="7" id="KW-0732">Signal</keyword>
<dbReference type="SUPFAM" id="SSF56935">
    <property type="entry name" value="Porins"/>
    <property type="match status" value="1"/>
</dbReference>
<dbReference type="InterPro" id="IPR037066">
    <property type="entry name" value="Plug_dom_sf"/>
</dbReference>
<dbReference type="NCBIfam" id="TIGR01783">
    <property type="entry name" value="TonB-siderophor"/>
    <property type="match status" value="1"/>
</dbReference>
<evidence type="ECO:0000256" key="11">
    <source>
        <dbReference type="ARBA" id="ARBA00023136"/>
    </source>
</evidence>
<comment type="caution">
    <text evidence="18">The sequence shown here is derived from an EMBL/GenBank/DDBJ whole genome shotgun (WGS) entry which is preliminary data.</text>
</comment>
<comment type="subcellular location">
    <subcellularLocation>
        <location evidence="1 14">Cell outer membrane</location>
        <topology evidence="1 14">Multi-pass membrane protein</topology>
    </subcellularLocation>
</comment>
<dbReference type="Pfam" id="PF07715">
    <property type="entry name" value="Plug"/>
    <property type="match status" value="1"/>
</dbReference>
<evidence type="ECO:0000256" key="10">
    <source>
        <dbReference type="ARBA" id="ARBA00023077"/>
    </source>
</evidence>
<protein>
    <submittedName>
        <fullName evidence="18">TonB-dependent receptor</fullName>
    </submittedName>
</protein>
<evidence type="ECO:0000256" key="14">
    <source>
        <dbReference type="PROSITE-ProRule" id="PRU01360"/>
    </source>
</evidence>
<evidence type="ECO:0000256" key="16">
    <source>
        <dbReference type="RuleBase" id="RU003357"/>
    </source>
</evidence>
<dbReference type="Gene3D" id="2.40.170.20">
    <property type="entry name" value="TonB-dependent receptor, beta-barrel domain"/>
    <property type="match status" value="1"/>
</dbReference>
<evidence type="ECO:0000313" key="18">
    <source>
        <dbReference type="EMBL" id="KFE49124.1"/>
    </source>
</evidence>
<dbReference type="InterPro" id="IPR010105">
    <property type="entry name" value="TonB_sidphr_rcpt"/>
</dbReference>
<dbReference type="GO" id="GO:0038023">
    <property type="term" value="F:signaling receptor activity"/>
    <property type="evidence" value="ECO:0007669"/>
    <property type="project" value="InterPro"/>
</dbReference>
<evidence type="ECO:0000259" key="17">
    <source>
        <dbReference type="SMART" id="SM00965"/>
    </source>
</evidence>
<dbReference type="GO" id="GO:0009279">
    <property type="term" value="C:cell outer membrane"/>
    <property type="evidence" value="ECO:0007669"/>
    <property type="project" value="UniProtKB-SubCell"/>
</dbReference>
<keyword evidence="3 14" id="KW-0813">Transport</keyword>
<evidence type="ECO:0000256" key="3">
    <source>
        <dbReference type="ARBA" id="ARBA00022448"/>
    </source>
</evidence>
<dbReference type="InterPro" id="IPR012910">
    <property type="entry name" value="Plug_dom"/>
</dbReference>
<dbReference type="Pfam" id="PF00593">
    <property type="entry name" value="TonB_dep_Rec_b-barrel"/>
    <property type="match status" value="1"/>
</dbReference>
<evidence type="ECO:0000256" key="15">
    <source>
        <dbReference type="PROSITE-ProRule" id="PRU10144"/>
    </source>
</evidence>
<evidence type="ECO:0000256" key="9">
    <source>
        <dbReference type="ARBA" id="ARBA00023065"/>
    </source>
</evidence>
<keyword evidence="9" id="KW-0406">Ion transport</keyword>
<dbReference type="GO" id="GO:0015891">
    <property type="term" value="P:siderophore transport"/>
    <property type="evidence" value="ECO:0007669"/>
    <property type="project" value="InterPro"/>
</dbReference>
<dbReference type="SMART" id="SM00965">
    <property type="entry name" value="STN"/>
    <property type="match status" value="1"/>
</dbReference>
<dbReference type="Proteomes" id="UP000028643">
    <property type="component" value="Unassembled WGS sequence"/>
</dbReference>
<evidence type="ECO:0000256" key="12">
    <source>
        <dbReference type="ARBA" id="ARBA00023170"/>
    </source>
</evidence>
<dbReference type="Pfam" id="PF07660">
    <property type="entry name" value="STN"/>
    <property type="match status" value="1"/>
</dbReference>
<name>A0A085V111_PSESX</name>
<dbReference type="PANTHER" id="PTHR32552">
    <property type="entry name" value="FERRICHROME IRON RECEPTOR-RELATED"/>
    <property type="match status" value="1"/>
</dbReference>
<dbReference type="InterPro" id="IPR036942">
    <property type="entry name" value="Beta-barrel_TonB_sf"/>
</dbReference>
<evidence type="ECO:0000256" key="1">
    <source>
        <dbReference type="ARBA" id="ARBA00004571"/>
    </source>
</evidence>
<dbReference type="InterPro" id="IPR011662">
    <property type="entry name" value="Secretin/TonB_short_N"/>
</dbReference>
<dbReference type="Gene3D" id="3.55.50.30">
    <property type="match status" value="1"/>
</dbReference>
<evidence type="ECO:0000256" key="4">
    <source>
        <dbReference type="ARBA" id="ARBA00022452"/>
    </source>
</evidence>
<dbReference type="PATRIC" id="fig|317.174.peg.4290"/>
<dbReference type="InterPro" id="IPR039426">
    <property type="entry name" value="TonB-dep_rcpt-like"/>
</dbReference>
<feature type="domain" description="Secretin/TonB short N-terminal" evidence="17">
    <location>
        <begin position="72"/>
        <end position="123"/>
    </location>
</feature>
<feature type="short sequence motif" description="TonB C-terminal box" evidence="15">
    <location>
        <begin position="794"/>
        <end position="811"/>
    </location>
</feature>
<dbReference type="Gene3D" id="2.170.130.10">
    <property type="entry name" value="TonB-dependent receptor, plug domain"/>
    <property type="match status" value="1"/>
</dbReference>
<reference evidence="18 19" key="1">
    <citation type="submission" date="2014-07" db="EMBL/GenBank/DDBJ databases">
        <title>Draft Genome Sequences of Environmental Pseudomonas syringae strains.</title>
        <authorList>
            <person name="Baltrus D.A."/>
            <person name="Berge O."/>
            <person name="Morris C."/>
        </authorList>
    </citation>
    <scope>NUCLEOTIDE SEQUENCE [LARGE SCALE GENOMIC DNA]</scope>
    <source>
        <strain evidence="18 19">CEB003</strain>
    </source>
</reference>
<comment type="similarity">
    <text evidence="2 14 16">Belongs to the TonB-dependent receptor family.</text>
</comment>
<keyword evidence="6 14" id="KW-0812">Transmembrane</keyword>
<dbReference type="RefSeq" id="WP_047577402.1">
    <property type="nucleotide sequence ID" value="NZ_JPQT01000119.1"/>
</dbReference>
<dbReference type="InterPro" id="IPR010917">
    <property type="entry name" value="TonB_rcpt_CS"/>
</dbReference>
<dbReference type="EMBL" id="JPQT01000119">
    <property type="protein sequence ID" value="KFE49124.1"/>
    <property type="molecule type" value="Genomic_DNA"/>
</dbReference>
<keyword evidence="8" id="KW-0408">Iron</keyword>
<dbReference type="PROSITE" id="PS52016">
    <property type="entry name" value="TONB_DEPENDENT_REC_3"/>
    <property type="match status" value="1"/>
</dbReference>
<keyword evidence="4 14" id="KW-1134">Transmembrane beta strand</keyword>
<keyword evidence="10 16" id="KW-0798">TonB box</keyword>
<evidence type="ECO:0000256" key="6">
    <source>
        <dbReference type="ARBA" id="ARBA00022692"/>
    </source>
</evidence>
<evidence type="ECO:0000256" key="8">
    <source>
        <dbReference type="ARBA" id="ARBA00023004"/>
    </source>
</evidence>
<dbReference type="GO" id="GO:0015344">
    <property type="term" value="F:siderophore uptake transmembrane transporter activity"/>
    <property type="evidence" value="ECO:0007669"/>
    <property type="project" value="TreeGrafter"/>
</dbReference>
<dbReference type="InterPro" id="IPR000531">
    <property type="entry name" value="Beta-barrel_TonB"/>
</dbReference>
<proteinExistence type="inferred from homology"/>
<evidence type="ECO:0000313" key="19">
    <source>
        <dbReference type="Proteomes" id="UP000028643"/>
    </source>
</evidence>
<dbReference type="PROSITE" id="PS01156">
    <property type="entry name" value="TONB_DEPENDENT_REC_2"/>
    <property type="match status" value="1"/>
</dbReference>
<evidence type="ECO:0000256" key="2">
    <source>
        <dbReference type="ARBA" id="ARBA00009810"/>
    </source>
</evidence>
<sequence length="811" mass="87679">MPAVFLRRLRLTHLGMRPLLQMSCHASVLVGLGAGSVLVAPAWAEEGARHNYQIPAGSLSAALNRFAAQAGVSLSVDPALVAGRNTAGLTGDYAPQEGFARLLQGTGLQLQPVADQSYTLIAAPTSENGSMLLPQTSIDGSRFDQQGDVYSGGQVTRRGNQGMLGDHDFMETPFNLTSYTSTTVKNQQARTLGDVVANDPSVRTTNPAGGRFEQFSIRGLSLYNSDVSFGGLYGVLPTYSIDMEMVERIDILKGPGALLGGIAPRGSVGGGINIEPKRAGKDPLTEFTGSYASAGQFGGSMDIGRRFGDEQEYGVRFNGVRQSGDTEWDHQSVEREAAVIGLDFKKERVRLSLDFGRSERHGDAPIERVEVAAGIKMPKAEDIHHNFAQPWTYADSKDTFGAVRGEYDVSDSLMVYAAAGARSGEYDFLRHAVQVTNSNGNFNMTPRSFQRDEEVKTFTVGARSWFNTGPVGHTINLSLNRFDMEFDNSGERYLTRVSNLYNPVLQPYPGVPNRFDTSTHTEDVFSSAALADTLSFFDDRVLLTLGARLQRVEVDAYANGVLGQQYDEQATSPAAGLVIKATDNISLYANYIEGLSQGETAPTTATNRDEVFAPYKSKQTEVGVKLDMGGFATTLSVFRIEQPSYITDASGNFKPDGELRNQGVELNLFGELASDVRLLGGVMVLDSEQTKTALGQYDGKRGTGSPILNANLGLEYDINRLPGLTLTARAIHTGSQYLDQANEQKIDAWQRYDLGGRYAFKLGSNPITLRAAVENVLDKTYWASAATSSDAAAGLTLSTPRTWLVSATVGF</sequence>
<keyword evidence="11 14" id="KW-0472">Membrane</keyword>
<keyword evidence="13 14" id="KW-0998">Cell outer membrane</keyword>
<keyword evidence="5" id="KW-0410">Iron transport</keyword>
<dbReference type="AlphaFoldDB" id="A0A085V111"/>
<evidence type="ECO:0000256" key="7">
    <source>
        <dbReference type="ARBA" id="ARBA00022729"/>
    </source>
</evidence>